<feature type="region of interest" description="Disordered" evidence="7">
    <location>
        <begin position="100"/>
        <end position="123"/>
    </location>
</feature>
<feature type="domain" description="C2H2-type" evidence="8">
    <location>
        <begin position="683"/>
        <end position="705"/>
    </location>
</feature>
<dbReference type="Pfam" id="PF07776">
    <property type="entry name" value="zf-AD"/>
    <property type="match status" value="1"/>
</dbReference>
<reference evidence="10 11" key="1">
    <citation type="submission" date="2024-05" db="EMBL/GenBank/DDBJ databases">
        <title>Culex pipiens pipiens assembly and annotation.</title>
        <authorList>
            <person name="Alout H."/>
            <person name="Durand T."/>
        </authorList>
    </citation>
    <scope>NUCLEOTIDE SEQUENCE [LARGE SCALE GENOMIC DNA]</scope>
    <source>
        <strain evidence="10">HA-2024</strain>
        <tissue evidence="10">Whole body</tissue>
    </source>
</reference>
<feature type="domain" description="C2H2-type" evidence="8">
    <location>
        <begin position="799"/>
        <end position="827"/>
    </location>
</feature>
<dbReference type="InterPro" id="IPR012934">
    <property type="entry name" value="Znf_AD"/>
</dbReference>
<evidence type="ECO:0000313" key="11">
    <source>
        <dbReference type="Proteomes" id="UP001562425"/>
    </source>
</evidence>
<dbReference type="SUPFAM" id="SSF57667">
    <property type="entry name" value="beta-beta-alpha zinc fingers"/>
    <property type="match status" value="8"/>
</dbReference>
<evidence type="ECO:0000256" key="6">
    <source>
        <dbReference type="PROSITE-ProRule" id="PRU01263"/>
    </source>
</evidence>
<feature type="domain" description="C2H2-type" evidence="8">
    <location>
        <begin position="369"/>
        <end position="396"/>
    </location>
</feature>
<dbReference type="PROSITE" id="PS50157">
    <property type="entry name" value="ZINC_FINGER_C2H2_2"/>
    <property type="match status" value="15"/>
</dbReference>
<dbReference type="SUPFAM" id="SSF57716">
    <property type="entry name" value="Glucocorticoid receptor-like (DNA-binding domain)"/>
    <property type="match status" value="1"/>
</dbReference>
<feature type="compositionally biased region" description="Acidic residues" evidence="7">
    <location>
        <begin position="100"/>
        <end position="120"/>
    </location>
</feature>
<gene>
    <name evidence="10" type="ORF">pipiens_008247</name>
</gene>
<dbReference type="SMART" id="SM00868">
    <property type="entry name" value="zf-AD"/>
    <property type="match status" value="2"/>
</dbReference>
<comment type="caution">
    <text evidence="10">The sequence shown here is derived from an EMBL/GenBank/DDBJ whole genome shotgun (WGS) entry which is preliminary data.</text>
</comment>
<feature type="compositionally biased region" description="Basic and acidic residues" evidence="7">
    <location>
        <begin position="505"/>
        <end position="514"/>
    </location>
</feature>
<keyword evidence="2" id="KW-0677">Repeat</keyword>
<dbReference type="InterPro" id="IPR036236">
    <property type="entry name" value="Znf_C2H2_sf"/>
</dbReference>
<feature type="binding site" evidence="6">
    <location>
        <position position="59"/>
    </location>
    <ligand>
        <name>Zn(2+)</name>
        <dbReference type="ChEBI" id="CHEBI:29105"/>
    </ligand>
</feature>
<dbReference type="EMBL" id="JBEHCU010005563">
    <property type="protein sequence ID" value="KAL1399402.1"/>
    <property type="molecule type" value="Genomic_DNA"/>
</dbReference>
<dbReference type="PANTHER" id="PTHR23225:SF2">
    <property type="entry name" value="AT09679P-RELATED"/>
    <property type="match status" value="1"/>
</dbReference>
<dbReference type="InterPro" id="IPR039970">
    <property type="entry name" value="TF_Grauzone"/>
</dbReference>
<dbReference type="Gene3D" id="3.30.160.60">
    <property type="entry name" value="Classic Zinc Finger"/>
    <property type="match status" value="9"/>
</dbReference>
<feature type="domain" description="C2H2-type" evidence="8">
    <location>
        <begin position="855"/>
        <end position="883"/>
    </location>
</feature>
<dbReference type="SMART" id="SM00355">
    <property type="entry name" value="ZnF_C2H2"/>
    <property type="match status" value="19"/>
</dbReference>
<name>A0ABD1DI75_CULPP</name>
<feature type="domain" description="C2H2-type" evidence="8">
    <location>
        <begin position="278"/>
        <end position="305"/>
    </location>
</feature>
<keyword evidence="4 6" id="KW-0862">Zinc</keyword>
<keyword evidence="11" id="KW-1185">Reference proteome</keyword>
<sequence>MELEVLDLSVCCRLCLRSCTAADDSSSLDETELADRLKFIFQRSFCESEWFPRLICQKCNSLVKDFHKFAQLVHRNQDYLESLELPGKTEVDFDQIEESESARIEEDDADQEESESDEDVGLTKSQKEDALIKQYYKIQCDICFAEYDAFTELSTHFRDVHGISGYIKCCDKKLYRRCRLLEHISKHLDPETFRCKLCNKNYACKTSLELHNMHQHLPQDQKPFQCPKCPRSFVKKYQLKAHSVRHVAVECPDCGKIMSSRLSLRDHLLKMHGESGRFICDTCGAEFRTKVAFDRHLQKHQGVSSRDTDRAQCEQCQKWFSTTVGLRQHIKTQHTESGEQFVCPICGKVAPNSAALRQHKSVTHAEQKHECEYCGKRFRRAISLKEHRATHTGEVLYSCKTCSMTFNSNANMYKHQKKVHPEEWAKNKGAKLKEQLATVFNFAINADVGGICQLCSTTVSDFYQFSIRVRTNQEQFSSSTLKSEPSEPFSVKIEPTEFVEAQIGKPDEPEFKEELSDEEVDFSDDDDCYEPPKQAESDDNEAPETSTKRKGKQSNARKPKKKKGQDGEDGVKRKVRKPVSKEQAAEDLKRINEFYKMACEDCDIVVEDLSKLEAHHKEVHKRGWYILCCRRKLSNRTNMMEHMDWHENPKAYHCEICNKNYKGKSSLAMHMTLSHSPQEELVYKCDLCRQSFALQHMLKRHMTQHEKAPCPECGKVLANKGALRSHQKNMHSDVDRRMICDTCGQEFLNKVCFERHVLEHAGIDSLQRFQCHICQRWLRGERGLQFHLQYTHYDREKTHICDICNKPYPTSRALYRHQAIVHVVEKYECEFCGAKFKQPQNLKEHRTIHTGEVLYSCEYCDKSMNSRANFYVHIKKNHPFEWAQKKQNGKDGRSQEAMVWPK</sequence>
<feature type="domain" description="C2H2-type" evidence="8">
    <location>
        <begin position="341"/>
        <end position="369"/>
    </location>
</feature>
<feature type="domain" description="ZAD" evidence="9">
    <location>
        <begin position="10"/>
        <end position="83"/>
    </location>
</feature>
<feature type="domain" description="C2H2-type" evidence="8">
    <location>
        <begin position="311"/>
        <end position="339"/>
    </location>
</feature>
<evidence type="ECO:0008006" key="12">
    <source>
        <dbReference type="Google" id="ProtNLM"/>
    </source>
</evidence>
<evidence type="ECO:0000256" key="2">
    <source>
        <dbReference type="ARBA" id="ARBA00022737"/>
    </source>
</evidence>
<feature type="binding site" evidence="6">
    <location>
        <position position="12"/>
    </location>
    <ligand>
        <name>Zn(2+)</name>
        <dbReference type="ChEBI" id="CHEBI:29105"/>
    </ligand>
</feature>
<evidence type="ECO:0000256" key="1">
    <source>
        <dbReference type="ARBA" id="ARBA00022723"/>
    </source>
</evidence>
<dbReference type="Pfam" id="PF13894">
    <property type="entry name" value="zf-C2H2_4"/>
    <property type="match status" value="1"/>
</dbReference>
<dbReference type="GO" id="GO:0008270">
    <property type="term" value="F:zinc ion binding"/>
    <property type="evidence" value="ECO:0007669"/>
    <property type="project" value="UniProtKB-UniRule"/>
</dbReference>
<feature type="domain" description="C2H2-type" evidence="8">
    <location>
        <begin position="249"/>
        <end position="272"/>
    </location>
</feature>
<keyword evidence="3 5" id="KW-0863">Zinc-finger</keyword>
<dbReference type="PROSITE" id="PS51915">
    <property type="entry name" value="ZAD"/>
    <property type="match status" value="1"/>
</dbReference>
<evidence type="ECO:0000256" key="4">
    <source>
        <dbReference type="ARBA" id="ARBA00022833"/>
    </source>
</evidence>
<proteinExistence type="predicted"/>
<feature type="domain" description="C2H2-type" evidence="8">
    <location>
        <begin position="652"/>
        <end position="680"/>
    </location>
</feature>
<feature type="domain" description="C2H2-type" evidence="8">
    <location>
        <begin position="397"/>
        <end position="425"/>
    </location>
</feature>
<evidence type="ECO:0000259" key="8">
    <source>
        <dbReference type="PROSITE" id="PS50157"/>
    </source>
</evidence>
<organism evidence="10 11">
    <name type="scientific">Culex pipiens pipiens</name>
    <name type="common">Northern house mosquito</name>
    <dbReference type="NCBI Taxonomy" id="38569"/>
    <lineage>
        <taxon>Eukaryota</taxon>
        <taxon>Metazoa</taxon>
        <taxon>Ecdysozoa</taxon>
        <taxon>Arthropoda</taxon>
        <taxon>Hexapoda</taxon>
        <taxon>Insecta</taxon>
        <taxon>Pterygota</taxon>
        <taxon>Neoptera</taxon>
        <taxon>Endopterygota</taxon>
        <taxon>Diptera</taxon>
        <taxon>Nematocera</taxon>
        <taxon>Culicoidea</taxon>
        <taxon>Culicidae</taxon>
        <taxon>Culicinae</taxon>
        <taxon>Culicini</taxon>
        <taxon>Culex</taxon>
        <taxon>Culex</taxon>
    </lineage>
</organism>
<dbReference type="Proteomes" id="UP001562425">
    <property type="component" value="Unassembled WGS sequence"/>
</dbReference>
<dbReference type="FunFam" id="3.30.160.60:FF:000100">
    <property type="entry name" value="Zinc finger 45-like"/>
    <property type="match status" value="1"/>
</dbReference>
<feature type="domain" description="C2H2-type" evidence="8">
    <location>
        <begin position="193"/>
        <end position="221"/>
    </location>
</feature>
<feature type="binding site" evidence="6">
    <location>
        <position position="15"/>
    </location>
    <ligand>
        <name>Zn(2+)</name>
        <dbReference type="ChEBI" id="CHEBI:29105"/>
    </ligand>
</feature>
<dbReference type="Pfam" id="PF00096">
    <property type="entry name" value="zf-C2H2"/>
    <property type="match status" value="8"/>
</dbReference>
<dbReference type="Pfam" id="PF12874">
    <property type="entry name" value="zf-met"/>
    <property type="match status" value="1"/>
</dbReference>
<evidence type="ECO:0000313" key="10">
    <source>
        <dbReference type="EMBL" id="KAL1399402.1"/>
    </source>
</evidence>
<accession>A0ABD1DI75</accession>
<feature type="domain" description="C2H2-type" evidence="8">
    <location>
        <begin position="738"/>
        <end position="765"/>
    </location>
</feature>
<evidence type="ECO:0000256" key="5">
    <source>
        <dbReference type="PROSITE-ProRule" id="PRU00042"/>
    </source>
</evidence>
<feature type="region of interest" description="Disordered" evidence="7">
    <location>
        <begin position="498"/>
        <end position="583"/>
    </location>
</feature>
<dbReference type="Gene3D" id="3.40.1800.20">
    <property type="match status" value="1"/>
</dbReference>
<protein>
    <recommendedName>
        <fullName evidence="12">Transcription factor grauzone</fullName>
    </recommendedName>
</protein>
<dbReference type="PANTHER" id="PTHR23225">
    <property type="entry name" value="ZINC FINGER PROTEIN"/>
    <property type="match status" value="1"/>
</dbReference>
<dbReference type="PROSITE" id="PS00028">
    <property type="entry name" value="ZINC_FINGER_C2H2_1"/>
    <property type="match status" value="16"/>
</dbReference>
<feature type="compositionally biased region" description="Acidic residues" evidence="7">
    <location>
        <begin position="515"/>
        <end position="529"/>
    </location>
</feature>
<feature type="compositionally biased region" description="Basic residues" evidence="7">
    <location>
        <begin position="548"/>
        <end position="563"/>
    </location>
</feature>
<feature type="binding site" evidence="6">
    <location>
        <position position="56"/>
    </location>
    <ligand>
        <name>Zn(2+)</name>
        <dbReference type="ChEBI" id="CHEBI:29105"/>
    </ligand>
</feature>
<keyword evidence="1 6" id="KW-0479">Metal-binding</keyword>
<evidence type="ECO:0000256" key="3">
    <source>
        <dbReference type="ARBA" id="ARBA00022771"/>
    </source>
</evidence>
<feature type="domain" description="C2H2-type" evidence="8">
    <location>
        <begin position="827"/>
        <end position="854"/>
    </location>
</feature>
<feature type="domain" description="C2H2-type" evidence="8">
    <location>
        <begin position="224"/>
        <end position="246"/>
    </location>
</feature>
<dbReference type="AlphaFoldDB" id="A0ABD1DI75"/>
<evidence type="ECO:0000256" key="7">
    <source>
        <dbReference type="SAM" id="MobiDB-lite"/>
    </source>
</evidence>
<evidence type="ECO:0000259" key="9">
    <source>
        <dbReference type="PROSITE" id="PS51915"/>
    </source>
</evidence>
<feature type="domain" description="C2H2-type" evidence="8">
    <location>
        <begin position="708"/>
        <end position="736"/>
    </location>
</feature>
<dbReference type="InterPro" id="IPR013087">
    <property type="entry name" value="Znf_C2H2_type"/>
</dbReference>